<dbReference type="InterPro" id="IPR006153">
    <property type="entry name" value="Cation/H_exchanger_TM"/>
</dbReference>
<evidence type="ECO:0000259" key="12">
    <source>
        <dbReference type="Pfam" id="PF23256"/>
    </source>
</evidence>
<keyword evidence="15" id="KW-1185">Reference proteome</keyword>
<reference evidence="14 15" key="1">
    <citation type="journal article" date="2021" name="Comput. Struct. Biotechnol. J.">
        <title>De novo genome assembly of the potent medicinal plant Rehmannia glutinosa using nanopore technology.</title>
        <authorList>
            <person name="Ma L."/>
            <person name="Dong C."/>
            <person name="Song C."/>
            <person name="Wang X."/>
            <person name="Zheng X."/>
            <person name="Niu Y."/>
            <person name="Chen S."/>
            <person name="Feng W."/>
        </authorList>
    </citation>
    <scope>NUCLEOTIDE SEQUENCE [LARGE SCALE GENOMIC DNA]</scope>
    <source>
        <strain evidence="14">DH-2019</strain>
    </source>
</reference>
<dbReference type="InterPro" id="IPR038770">
    <property type="entry name" value="Na+/solute_symporter_sf"/>
</dbReference>
<evidence type="ECO:0000256" key="10">
    <source>
        <dbReference type="SAM" id="Phobius"/>
    </source>
</evidence>
<comment type="caution">
    <text evidence="14">The sequence shown here is derived from an EMBL/GenBank/DDBJ whole genome shotgun (WGS) entry which is preliminary data.</text>
</comment>
<dbReference type="EMBL" id="JABTTQ020001117">
    <property type="protein sequence ID" value="KAK6135089.1"/>
    <property type="molecule type" value="Genomic_DNA"/>
</dbReference>
<keyword evidence="8 10" id="KW-0472">Membrane</keyword>
<dbReference type="PANTHER" id="PTHR32468">
    <property type="entry name" value="CATION/H + ANTIPORTER"/>
    <property type="match status" value="1"/>
</dbReference>
<sequence>MGSIVMELEDLIDYVRIYQPEKNDTTICMSAGMVNSRGLFLGSNPLDYSIPLLLAQLSLASLLILFTSYFLKPLGQPSMVIQILGGLIIGPSFMGKVAGFTALLYPFKSLVILDTLAVFGYMIYFFLIGVQVDPWVLKRIERKDICIGISTVLLAMVLSLSGSLIVINGNFPIASRISHSLPAVATSSSVLGFPVIAHYLTELKMVNSEFGRMALSSSLISNLFGFCVITAVVTTEQNRSEINKSIQTVIAGIVLALVIAVVVRPILVWAVRRNPEGEPLKQGFIFMVFVGILVTGFCSKAVGLNIFYGPLLYGIAIPAGPPLGSALMDKLDLITSWLFMPLYFVKNGLVTDIFSVDFGHYLLVQSIILLACIGKFFGALISSVLNKVPLRDAIQIGLVMNVQGVLELGMFKMMKQSKAIEEDSFITMCISMLIVTATITPIVRHLYDPLRRNAVQRRRAIMDLKPDSELRIVVCLHDQENVPTTIDLIESLHPTKRSPINICLIHLVEMVGRAHPILITHKLNKVNSRKASTSRSIVNAFKRVQERHDRAVMVHPFTSISPYATMHDEVSEMANDRRASLIITPFHKRLIDIGESSEAGIRNMNNKLLQTGPCTVAIIVDRAPTTTSRADLDACSIRRVAVFFMGGPDDREALVIGARMVGAPIIKLTIVRILADDKVQIVDAEETKFDNDVVNEFRSQMAGNQRVTYVEEVVGDGTGTVAVIQSIEDHYDLIIVGRYHDIRSPLMLGLSAWDEDSELGAIGDMFALADSNSNCKILVVQQRNGFSGELQRDVSNKGLTVSTSIKEESTVPLRSDAV</sequence>
<feature type="transmembrane region" description="Helical" evidence="10">
    <location>
        <begin position="48"/>
        <end position="71"/>
    </location>
</feature>
<feature type="domain" description="Cation/H(+) antiporter C-terminal" evidence="13">
    <location>
        <begin position="640"/>
        <end position="785"/>
    </location>
</feature>
<evidence type="ECO:0000256" key="6">
    <source>
        <dbReference type="ARBA" id="ARBA00022989"/>
    </source>
</evidence>
<keyword evidence="3" id="KW-0633">Potassium transport</keyword>
<dbReference type="PANTHER" id="PTHR32468:SF114">
    <property type="entry name" value="CATION_H+ EXCHANGER DOMAIN-CONTAINING PROTEIN"/>
    <property type="match status" value="1"/>
</dbReference>
<evidence type="ECO:0000256" key="1">
    <source>
        <dbReference type="ARBA" id="ARBA00004141"/>
    </source>
</evidence>
<evidence type="ECO:0000256" key="5">
    <source>
        <dbReference type="ARBA" id="ARBA00022958"/>
    </source>
</evidence>
<evidence type="ECO:0000256" key="9">
    <source>
        <dbReference type="ARBA" id="ARBA00038341"/>
    </source>
</evidence>
<feature type="transmembrane region" description="Helical" evidence="10">
    <location>
        <begin position="179"/>
        <end position="201"/>
    </location>
</feature>
<keyword evidence="4 10" id="KW-0812">Transmembrane</keyword>
<evidence type="ECO:0000259" key="11">
    <source>
        <dbReference type="Pfam" id="PF00999"/>
    </source>
</evidence>
<dbReference type="InterPro" id="IPR050794">
    <property type="entry name" value="CPA2_transporter"/>
</dbReference>
<dbReference type="Pfam" id="PF00999">
    <property type="entry name" value="Na_H_Exchanger"/>
    <property type="match status" value="1"/>
</dbReference>
<feature type="transmembrane region" description="Helical" evidence="10">
    <location>
        <begin position="246"/>
        <end position="271"/>
    </location>
</feature>
<dbReference type="Pfam" id="PF23259">
    <property type="entry name" value="CHX17_C"/>
    <property type="match status" value="1"/>
</dbReference>
<evidence type="ECO:0000256" key="4">
    <source>
        <dbReference type="ARBA" id="ARBA00022692"/>
    </source>
</evidence>
<keyword evidence="7" id="KW-0406">Ion transport</keyword>
<name>A0ABR0VLW4_REHGL</name>
<evidence type="ECO:0008006" key="16">
    <source>
        <dbReference type="Google" id="ProtNLM"/>
    </source>
</evidence>
<evidence type="ECO:0000259" key="13">
    <source>
        <dbReference type="Pfam" id="PF23259"/>
    </source>
</evidence>
<keyword evidence="2" id="KW-0813">Transport</keyword>
<feature type="transmembrane region" description="Helical" evidence="10">
    <location>
        <begin position="361"/>
        <end position="381"/>
    </location>
</feature>
<evidence type="ECO:0000313" key="15">
    <source>
        <dbReference type="Proteomes" id="UP001318860"/>
    </source>
</evidence>
<keyword evidence="5" id="KW-0630">Potassium</keyword>
<protein>
    <recommendedName>
        <fullName evidence="16">Cation/H+ exchanger domain-containing protein</fullName>
    </recommendedName>
</protein>
<feature type="transmembrane region" description="Helical" evidence="10">
    <location>
        <begin position="283"/>
        <end position="311"/>
    </location>
</feature>
<feature type="transmembrane region" description="Helical" evidence="10">
    <location>
        <begin position="145"/>
        <end position="167"/>
    </location>
</feature>
<comment type="subcellular location">
    <subcellularLocation>
        <location evidence="1">Membrane</location>
        <topology evidence="1">Multi-pass membrane protein</topology>
    </subcellularLocation>
</comment>
<feature type="domain" description="Cation/H(+) antiporter central" evidence="12">
    <location>
        <begin position="505"/>
        <end position="623"/>
    </location>
</feature>
<dbReference type="Gene3D" id="1.20.1530.20">
    <property type="match status" value="1"/>
</dbReference>
<evidence type="ECO:0000256" key="2">
    <source>
        <dbReference type="ARBA" id="ARBA00022448"/>
    </source>
</evidence>
<accession>A0ABR0VLW4</accession>
<feature type="transmembrane region" description="Helical" evidence="10">
    <location>
        <begin position="111"/>
        <end position="133"/>
    </location>
</feature>
<feature type="domain" description="Cation/H+ exchanger transmembrane" evidence="11">
    <location>
        <begin position="63"/>
        <end position="443"/>
    </location>
</feature>
<feature type="transmembrane region" description="Helical" evidence="10">
    <location>
        <begin position="393"/>
        <end position="413"/>
    </location>
</feature>
<dbReference type="Pfam" id="PF23256">
    <property type="entry name" value="CHX17_2nd"/>
    <property type="match status" value="1"/>
</dbReference>
<dbReference type="Proteomes" id="UP001318860">
    <property type="component" value="Unassembled WGS sequence"/>
</dbReference>
<evidence type="ECO:0000256" key="8">
    <source>
        <dbReference type="ARBA" id="ARBA00023136"/>
    </source>
</evidence>
<evidence type="ECO:0000256" key="3">
    <source>
        <dbReference type="ARBA" id="ARBA00022538"/>
    </source>
</evidence>
<gene>
    <name evidence="14" type="ORF">DH2020_031152</name>
</gene>
<keyword evidence="6 10" id="KW-1133">Transmembrane helix</keyword>
<evidence type="ECO:0000313" key="14">
    <source>
        <dbReference type="EMBL" id="KAK6135089.1"/>
    </source>
</evidence>
<evidence type="ECO:0000256" key="7">
    <source>
        <dbReference type="ARBA" id="ARBA00023065"/>
    </source>
</evidence>
<dbReference type="InterPro" id="IPR057290">
    <property type="entry name" value="CHX17_C"/>
</dbReference>
<organism evidence="14 15">
    <name type="scientific">Rehmannia glutinosa</name>
    <name type="common">Chinese foxglove</name>
    <dbReference type="NCBI Taxonomy" id="99300"/>
    <lineage>
        <taxon>Eukaryota</taxon>
        <taxon>Viridiplantae</taxon>
        <taxon>Streptophyta</taxon>
        <taxon>Embryophyta</taxon>
        <taxon>Tracheophyta</taxon>
        <taxon>Spermatophyta</taxon>
        <taxon>Magnoliopsida</taxon>
        <taxon>eudicotyledons</taxon>
        <taxon>Gunneridae</taxon>
        <taxon>Pentapetalae</taxon>
        <taxon>asterids</taxon>
        <taxon>lamiids</taxon>
        <taxon>Lamiales</taxon>
        <taxon>Orobanchaceae</taxon>
        <taxon>Rehmannieae</taxon>
        <taxon>Rehmannia</taxon>
    </lineage>
</organism>
<feature type="transmembrane region" description="Helical" evidence="10">
    <location>
        <begin position="331"/>
        <end position="349"/>
    </location>
</feature>
<feature type="transmembrane region" description="Helical" evidence="10">
    <location>
        <begin position="425"/>
        <end position="447"/>
    </location>
</feature>
<dbReference type="InterPro" id="IPR057291">
    <property type="entry name" value="CHX17_2nd"/>
</dbReference>
<proteinExistence type="inferred from homology"/>
<feature type="transmembrane region" description="Helical" evidence="10">
    <location>
        <begin position="83"/>
        <end position="105"/>
    </location>
</feature>
<dbReference type="Gene3D" id="3.40.50.12370">
    <property type="match status" value="1"/>
</dbReference>
<feature type="transmembrane region" description="Helical" evidence="10">
    <location>
        <begin position="213"/>
        <end position="234"/>
    </location>
</feature>
<comment type="similarity">
    <text evidence="9">Belongs to the monovalent cation:proton antiporter 2 (CPA2) transporter (TC 2.A.37) family. CHX (TC 2.A.37.4) subfamily.</text>
</comment>